<dbReference type="EMBL" id="JAQAGZ010000020">
    <property type="protein sequence ID" value="MCZ8516002.1"/>
    <property type="molecule type" value="Genomic_DNA"/>
</dbReference>
<evidence type="ECO:0000256" key="1">
    <source>
        <dbReference type="ARBA" id="ARBA00004496"/>
    </source>
</evidence>
<evidence type="ECO:0000256" key="2">
    <source>
        <dbReference type="ARBA" id="ARBA00006484"/>
    </source>
</evidence>
<dbReference type="InterPro" id="IPR020904">
    <property type="entry name" value="Sc_DH/Rdtase_CS"/>
</dbReference>
<evidence type="ECO:0000256" key="3">
    <source>
        <dbReference type="ARBA" id="ARBA00022490"/>
    </source>
</evidence>
<feature type="domain" description="Ketoreductase" evidence="6">
    <location>
        <begin position="2"/>
        <end position="192"/>
    </location>
</feature>
<dbReference type="PANTHER" id="PTHR44085:SF2">
    <property type="entry name" value="SEPIAPTERIN REDUCTASE"/>
    <property type="match status" value="1"/>
</dbReference>
<proteinExistence type="inferred from homology"/>
<protein>
    <submittedName>
        <fullName evidence="7">(S)-benzoin forming benzil reductase</fullName>
        <ecNumber evidence="7">1.1.1.320</ecNumber>
    </submittedName>
</protein>
<dbReference type="CDD" id="cd05367">
    <property type="entry name" value="SPR-like_SDR_c"/>
    <property type="match status" value="1"/>
</dbReference>
<dbReference type="InterPro" id="IPR051721">
    <property type="entry name" value="Biopterin_syn/organic_redct"/>
</dbReference>
<dbReference type="RefSeq" id="WP_269884529.1">
    <property type="nucleotide sequence ID" value="NZ_JAQAGZ010000020.1"/>
</dbReference>
<evidence type="ECO:0000259" key="6">
    <source>
        <dbReference type="SMART" id="SM00822"/>
    </source>
</evidence>
<evidence type="ECO:0000256" key="5">
    <source>
        <dbReference type="ARBA" id="ARBA00023002"/>
    </source>
</evidence>
<comment type="similarity">
    <text evidence="2">Belongs to the short-chain dehydrogenases/reductases (SDR) family.</text>
</comment>
<organism evidence="7 8">
    <name type="scientific">Paenibacillus gyeongsangnamensis</name>
    <dbReference type="NCBI Taxonomy" id="3388067"/>
    <lineage>
        <taxon>Bacteria</taxon>
        <taxon>Bacillati</taxon>
        <taxon>Bacillota</taxon>
        <taxon>Bacilli</taxon>
        <taxon>Bacillales</taxon>
        <taxon>Paenibacillaceae</taxon>
        <taxon>Paenibacillus</taxon>
    </lineage>
</organism>
<accession>A0ABT4QGM4</accession>
<dbReference type="InterPro" id="IPR057326">
    <property type="entry name" value="KR_dom"/>
</dbReference>
<dbReference type="SMART" id="SM00822">
    <property type="entry name" value="PKS_KR"/>
    <property type="match status" value="1"/>
</dbReference>
<evidence type="ECO:0000313" key="8">
    <source>
        <dbReference type="Proteomes" id="UP001527882"/>
    </source>
</evidence>
<dbReference type="InterPro" id="IPR002347">
    <property type="entry name" value="SDR_fam"/>
</dbReference>
<dbReference type="EC" id="1.1.1.320" evidence="7"/>
<keyword evidence="8" id="KW-1185">Reference proteome</keyword>
<dbReference type="PROSITE" id="PS00061">
    <property type="entry name" value="ADH_SHORT"/>
    <property type="match status" value="1"/>
</dbReference>
<dbReference type="Pfam" id="PF00106">
    <property type="entry name" value="adh_short"/>
    <property type="match status" value="1"/>
</dbReference>
<dbReference type="PANTHER" id="PTHR44085">
    <property type="entry name" value="SEPIAPTERIN REDUCTASE"/>
    <property type="match status" value="1"/>
</dbReference>
<comment type="caution">
    <text evidence="7">The sequence shown here is derived from an EMBL/GenBank/DDBJ whole genome shotgun (WGS) entry which is preliminary data.</text>
</comment>
<dbReference type="PRINTS" id="PR00081">
    <property type="entry name" value="GDHRDH"/>
</dbReference>
<name>A0ABT4QGM4_9BACL</name>
<comment type="subcellular location">
    <subcellularLocation>
        <location evidence="1">Cytoplasm</location>
    </subcellularLocation>
</comment>
<dbReference type="Gene3D" id="3.40.50.720">
    <property type="entry name" value="NAD(P)-binding Rossmann-like Domain"/>
    <property type="match status" value="1"/>
</dbReference>
<dbReference type="SUPFAM" id="SSF51735">
    <property type="entry name" value="NAD(P)-binding Rossmann-fold domains"/>
    <property type="match status" value="1"/>
</dbReference>
<sequence length="256" mass="27962">MNVFIITGASRGLGRSIAERLFSHNVRLIGLSRTLDTSLDRMAETKGCRLEQISVDLNQPERAAEVLSELIRSLEAESPASVTLINNAGILEPMMPLGEATTDLLSAHLLVNLTAPAAMSSAFIRETQNWEMPKTIVNISSGAGKKPYAGWAAYCTAKAGLDMLTRCIGVEQEGLPHPVRAVSIAPGVVDTGMQERIRGTKPAQFPQVERFIRMKQNGELFSSEYAADWIVRILEEGTFRNGEVIDIRTYAAGMNE</sequence>
<evidence type="ECO:0000256" key="4">
    <source>
        <dbReference type="ARBA" id="ARBA00022857"/>
    </source>
</evidence>
<dbReference type="NCBIfam" id="NF005381">
    <property type="entry name" value="PRK06924.1"/>
    <property type="match status" value="1"/>
</dbReference>
<keyword evidence="3" id="KW-0963">Cytoplasm</keyword>
<gene>
    <name evidence="7" type="ORF">O9H85_27095</name>
</gene>
<dbReference type="GO" id="GO:0016491">
    <property type="term" value="F:oxidoreductase activity"/>
    <property type="evidence" value="ECO:0007669"/>
    <property type="project" value="UniProtKB-KW"/>
</dbReference>
<keyword evidence="5 7" id="KW-0560">Oxidoreductase</keyword>
<reference evidence="7 8" key="1">
    <citation type="submission" date="2022-12" db="EMBL/GenBank/DDBJ databases">
        <title>Draft genome sequence of Paenibacillus sp. dW9.</title>
        <authorList>
            <person name="Choi E.-W."/>
            <person name="Kim D.-U."/>
        </authorList>
    </citation>
    <scope>NUCLEOTIDE SEQUENCE [LARGE SCALE GENOMIC DNA]</scope>
    <source>
        <strain evidence="8">dW9</strain>
    </source>
</reference>
<keyword evidence="4" id="KW-0521">NADP</keyword>
<dbReference type="Proteomes" id="UP001527882">
    <property type="component" value="Unassembled WGS sequence"/>
</dbReference>
<evidence type="ECO:0000313" key="7">
    <source>
        <dbReference type="EMBL" id="MCZ8516002.1"/>
    </source>
</evidence>
<dbReference type="InterPro" id="IPR036291">
    <property type="entry name" value="NAD(P)-bd_dom_sf"/>
</dbReference>